<organism evidence="4 5">
    <name type="scientific">Elysia marginata</name>
    <dbReference type="NCBI Taxonomy" id="1093978"/>
    <lineage>
        <taxon>Eukaryota</taxon>
        <taxon>Metazoa</taxon>
        <taxon>Spiralia</taxon>
        <taxon>Lophotrochozoa</taxon>
        <taxon>Mollusca</taxon>
        <taxon>Gastropoda</taxon>
        <taxon>Heterobranchia</taxon>
        <taxon>Euthyneura</taxon>
        <taxon>Panpulmonata</taxon>
        <taxon>Sacoglossa</taxon>
        <taxon>Placobranchoidea</taxon>
        <taxon>Plakobranchidae</taxon>
        <taxon>Elysia</taxon>
    </lineage>
</organism>
<dbReference type="EMBL" id="BMAT01004494">
    <property type="protein sequence ID" value="GFR74516.1"/>
    <property type="molecule type" value="Genomic_DNA"/>
</dbReference>
<evidence type="ECO:0000256" key="2">
    <source>
        <dbReference type="ARBA" id="ARBA00012175"/>
    </source>
</evidence>
<evidence type="ECO:0000256" key="1">
    <source>
        <dbReference type="ARBA" id="ARBA00010759"/>
    </source>
</evidence>
<keyword evidence="5" id="KW-1185">Reference proteome</keyword>
<dbReference type="InterPro" id="IPR036821">
    <property type="entry name" value="Peptide_deformylase_sf"/>
</dbReference>
<proteinExistence type="inferred from homology"/>
<reference evidence="4 5" key="1">
    <citation type="journal article" date="2021" name="Elife">
        <title>Chloroplast acquisition without the gene transfer in kleptoplastic sea slugs, Plakobranchus ocellatus.</title>
        <authorList>
            <person name="Maeda T."/>
            <person name="Takahashi S."/>
            <person name="Yoshida T."/>
            <person name="Shimamura S."/>
            <person name="Takaki Y."/>
            <person name="Nagai Y."/>
            <person name="Toyoda A."/>
            <person name="Suzuki Y."/>
            <person name="Arimoto A."/>
            <person name="Ishii H."/>
            <person name="Satoh N."/>
            <person name="Nishiyama T."/>
            <person name="Hasebe M."/>
            <person name="Maruyama T."/>
            <person name="Minagawa J."/>
            <person name="Obokata J."/>
            <person name="Shigenobu S."/>
        </authorList>
    </citation>
    <scope>NUCLEOTIDE SEQUENCE [LARGE SCALE GENOMIC DNA]</scope>
</reference>
<dbReference type="PIRSF" id="PIRSF004749">
    <property type="entry name" value="Pep_def"/>
    <property type="match status" value="1"/>
</dbReference>
<dbReference type="Gene3D" id="3.90.45.10">
    <property type="entry name" value="Peptide deformylase"/>
    <property type="match status" value="1"/>
</dbReference>
<gene>
    <name evidence="4" type="ORF">ElyMa_002164500</name>
</gene>
<keyword evidence="3" id="KW-0378">Hydrolase</keyword>
<dbReference type="NCBIfam" id="NF001159">
    <property type="entry name" value="PRK00150.1-3"/>
    <property type="match status" value="1"/>
</dbReference>
<dbReference type="SUPFAM" id="SSF56420">
    <property type="entry name" value="Peptide deformylase"/>
    <property type="match status" value="1"/>
</dbReference>
<accession>A0AAV4FNI7</accession>
<keyword evidence="3" id="KW-0479">Metal-binding</keyword>
<dbReference type="GO" id="GO:0046872">
    <property type="term" value="F:metal ion binding"/>
    <property type="evidence" value="ECO:0007669"/>
    <property type="project" value="UniProtKB-KW"/>
</dbReference>
<comment type="similarity">
    <text evidence="1 3">Belongs to the polypeptide deformylase family.</text>
</comment>
<evidence type="ECO:0000313" key="4">
    <source>
        <dbReference type="EMBL" id="GFR74516.1"/>
    </source>
</evidence>
<dbReference type="PANTHER" id="PTHR10458:SF22">
    <property type="entry name" value="PEPTIDE DEFORMYLASE"/>
    <property type="match status" value="1"/>
</dbReference>
<dbReference type="Pfam" id="PF01327">
    <property type="entry name" value="Pep_deformylase"/>
    <property type="match status" value="1"/>
</dbReference>
<evidence type="ECO:0000256" key="3">
    <source>
        <dbReference type="RuleBase" id="RU362111"/>
    </source>
</evidence>
<evidence type="ECO:0000313" key="5">
    <source>
        <dbReference type="Proteomes" id="UP000762676"/>
    </source>
</evidence>
<protein>
    <recommendedName>
        <fullName evidence="2 3">Peptide deformylase</fullName>
        <ecNumber evidence="2 3">3.5.1.88</ecNumber>
    </recommendedName>
</protein>
<comment type="catalytic activity">
    <reaction evidence="3">
        <text>N-terminal N-formyl-L-methionyl-[peptide] + H2O = N-terminal L-methionyl-[peptide] + formate</text>
        <dbReference type="Rhea" id="RHEA:24420"/>
        <dbReference type="Rhea" id="RHEA-COMP:10639"/>
        <dbReference type="Rhea" id="RHEA-COMP:10640"/>
        <dbReference type="ChEBI" id="CHEBI:15377"/>
        <dbReference type="ChEBI" id="CHEBI:15740"/>
        <dbReference type="ChEBI" id="CHEBI:49298"/>
        <dbReference type="ChEBI" id="CHEBI:64731"/>
        <dbReference type="EC" id="3.5.1.88"/>
    </reaction>
</comment>
<dbReference type="EC" id="3.5.1.88" evidence="2 3"/>
<dbReference type="PANTHER" id="PTHR10458">
    <property type="entry name" value="PEPTIDE DEFORMYLASE"/>
    <property type="match status" value="1"/>
</dbReference>
<comment type="function">
    <text evidence="3">Removes the formyl group from the N-terminal Met of newly synthesized proteins.</text>
</comment>
<name>A0AAV4FNI7_9GAST</name>
<dbReference type="AlphaFoldDB" id="A0AAV4FNI7"/>
<dbReference type="HAMAP" id="MF_00163">
    <property type="entry name" value="Pep_deformylase"/>
    <property type="match status" value="1"/>
</dbReference>
<comment type="caution">
    <text evidence="4">The sequence shown here is derived from an EMBL/GenBank/DDBJ whole genome shotgun (WGS) entry which is preliminary data.</text>
</comment>
<dbReference type="NCBIfam" id="TIGR00079">
    <property type="entry name" value="pept_deformyl"/>
    <property type="match status" value="1"/>
</dbReference>
<dbReference type="GO" id="GO:0006412">
    <property type="term" value="P:translation"/>
    <property type="evidence" value="ECO:0007669"/>
    <property type="project" value="UniProtKB-KW"/>
</dbReference>
<dbReference type="InterPro" id="IPR023635">
    <property type="entry name" value="Peptide_deformylase"/>
</dbReference>
<dbReference type="PRINTS" id="PR01576">
    <property type="entry name" value="PDEFORMYLASE"/>
</dbReference>
<dbReference type="Proteomes" id="UP000762676">
    <property type="component" value="Unassembled WGS sequence"/>
</dbReference>
<keyword evidence="3" id="KW-0648">Protein biosynthesis</keyword>
<sequence>MILPIYAYGNPILRVKAKDVDPDEGFLKGLVSDMFETMKHANGVGLAAPQIGKSLRIFVVDASPFSQDESYSERERDFLYTFKRTFINPRIIEETGDEWNYEEGCLSIPNIREDISRQELIKLNYRDEIGNSKTEVFKGIVARIIQHEYDHLEGILFTDKISAFKRRVLKKKLENIQKGNIDNDFEMVFAK</sequence>
<dbReference type="GO" id="GO:0042586">
    <property type="term" value="F:peptide deformylase activity"/>
    <property type="evidence" value="ECO:0007669"/>
    <property type="project" value="UniProtKB-EC"/>
</dbReference>
<dbReference type="CDD" id="cd00487">
    <property type="entry name" value="Pep_deformylase"/>
    <property type="match status" value="1"/>
</dbReference>